<gene>
    <name evidence="3" type="ORF">GCK72_021493</name>
</gene>
<evidence type="ECO:0000313" key="4">
    <source>
        <dbReference type="Proteomes" id="UP000483820"/>
    </source>
</evidence>
<proteinExistence type="predicted"/>
<evidence type="ECO:0008006" key="5">
    <source>
        <dbReference type="Google" id="ProtNLM"/>
    </source>
</evidence>
<sequence length="326" mass="38183">MTKLIDLNEDAMTHILERCNFLDVQILRRTCGALRDHITKMPPKSSISEIRIRINDGSIFLNLGAQLNVEYHDHNGGCRVVAQKLDLPAETRVKEGQNYMELFINDLKTVMEYQRQTSLDDFKIVTGEDQLVPFEEACTQLMARIADILPSASIKSKKLFIKVWNESQILQVFPHFHTNSLEELVLESVRDPLTMDWLEIDDYLETNTWDNLKVIKVDAMMRRPVFHFLHCERVDMKCFKLVRNDIQQIKAALLASPSLHKVFVIHFESRFPRLPELENQELNQSRYGLDDMELELILTFFYHRLEFRFVSRRPNVPVRLPVAQNV</sequence>
<dbReference type="KEGG" id="crq:GCK72_021493"/>
<dbReference type="RefSeq" id="XP_053583214.1">
    <property type="nucleotide sequence ID" value="XM_053734301.1"/>
</dbReference>
<accession>A0A6A5GIB4</accession>
<evidence type="ECO:0000259" key="2">
    <source>
        <dbReference type="Pfam" id="PF01827"/>
    </source>
</evidence>
<dbReference type="InterPro" id="IPR001810">
    <property type="entry name" value="F-box_dom"/>
</dbReference>
<dbReference type="Proteomes" id="UP000483820">
    <property type="component" value="Chromosome V"/>
</dbReference>
<comment type="caution">
    <text evidence="3">The sequence shown here is derived from an EMBL/GenBank/DDBJ whole genome shotgun (WGS) entry which is preliminary data.</text>
</comment>
<feature type="domain" description="F-box" evidence="1">
    <location>
        <begin position="5"/>
        <end position="44"/>
    </location>
</feature>
<feature type="domain" description="DUF38" evidence="2">
    <location>
        <begin position="141"/>
        <end position="263"/>
    </location>
</feature>
<dbReference type="Pfam" id="PF01827">
    <property type="entry name" value="FTH"/>
    <property type="match status" value="1"/>
</dbReference>
<evidence type="ECO:0000313" key="3">
    <source>
        <dbReference type="EMBL" id="KAF1754928.1"/>
    </source>
</evidence>
<dbReference type="AlphaFoldDB" id="A0A6A5GIB4"/>
<protein>
    <recommendedName>
        <fullName evidence="5">DUF38 domain-containing protein</fullName>
    </recommendedName>
</protein>
<reference evidence="3 4" key="1">
    <citation type="submission" date="2019-12" db="EMBL/GenBank/DDBJ databases">
        <title>Chromosome-level assembly of the Caenorhabditis remanei genome.</title>
        <authorList>
            <person name="Teterina A.A."/>
            <person name="Willis J.H."/>
            <person name="Phillips P.C."/>
        </authorList>
    </citation>
    <scope>NUCLEOTIDE SEQUENCE [LARGE SCALE GENOMIC DNA]</scope>
    <source>
        <strain evidence="3 4">PX506</strain>
        <tissue evidence="3">Whole organism</tissue>
    </source>
</reference>
<evidence type="ECO:0000259" key="1">
    <source>
        <dbReference type="Pfam" id="PF00646"/>
    </source>
</evidence>
<dbReference type="PANTHER" id="PTHR23014:SF1">
    <property type="entry name" value="DUF38 DOMAIN-CONTAINING PROTEIN-RELATED"/>
    <property type="match status" value="1"/>
</dbReference>
<dbReference type="CTD" id="9808785"/>
<organism evidence="3 4">
    <name type="scientific">Caenorhabditis remanei</name>
    <name type="common">Caenorhabditis vulgaris</name>
    <dbReference type="NCBI Taxonomy" id="31234"/>
    <lineage>
        <taxon>Eukaryota</taxon>
        <taxon>Metazoa</taxon>
        <taxon>Ecdysozoa</taxon>
        <taxon>Nematoda</taxon>
        <taxon>Chromadorea</taxon>
        <taxon>Rhabditida</taxon>
        <taxon>Rhabditina</taxon>
        <taxon>Rhabditomorpha</taxon>
        <taxon>Rhabditoidea</taxon>
        <taxon>Rhabditidae</taxon>
        <taxon>Peloderinae</taxon>
        <taxon>Caenorhabditis</taxon>
    </lineage>
</organism>
<dbReference type="InterPro" id="IPR002900">
    <property type="entry name" value="DUF38/FTH_CAE_spp"/>
</dbReference>
<dbReference type="GeneID" id="9808785"/>
<dbReference type="EMBL" id="WUAV01000005">
    <property type="protein sequence ID" value="KAF1754928.1"/>
    <property type="molecule type" value="Genomic_DNA"/>
</dbReference>
<name>A0A6A5GIB4_CAERE</name>
<dbReference type="PANTHER" id="PTHR23014">
    <property type="entry name" value="F-BOX A PROTEIN"/>
    <property type="match status" value="1"/>
</dbReference>
<dbReference type="Pfam" id="PF00646">
    <property type="entry name" value="F-box"/>
    <property type="match status" value="1"/>
</dbReference>